<evidence type="ECO:0000313" key="3">
    <source>
        <dbReference type="Proteomes" id="UP000000753"/>
    </source>
</evidence>
<keyword evidence="1" id="KW-1133">Transmembrane helix</keyword>
<accession>B8CV58</accession>
<evidence type="ECO:0000256" key="1">
    <source>
        <dbReference type="SAM" id="Phobius"/>
    </source>
</evidence>
<protein>
    <submittedName>
        <fullName evidence="2">Uncharacterized protein</fullName>
    </submittedName>
</protein>
<dbReference type="AlphaFoldDB" id="B8CV58"/>
<sequence length="166" mass="18577">MSTILEQGVIGIVTGICTTAVLFLIKSIWVTKVIPFIEARKYQGVNIEGQWTGSGKNEDPDKGDTYETEFNLFLKQSAHHLSGSFLFKFKDPTKDVNLDFDVSGYMWEGYVTLNFTPKDKRVTSYATTLLKLHDGGSSLVGTWLFRDVIKEFVNQVPLVLVRSSGS</sequence>
<dbReference type="eggNOG" id="ENOG5034CCK">
    <property type="taxonomic scope" value="Bacteria"/>
</dbReference>
<feature type="transmembrane region" description="Helical" evidence="1">
    <location>
        <begin position="12"/>
        <end position="31"/>
    </location>
</feature>
<keyword evidence="3" id="KW-1185">Reference proteome</keyword>
<keyword evidence="1" id="KW-0472">Membrane</keyword>
<gene>
    <name evidence="2" type="ordered locus">swp_4915</name>
</gene>
<dbReference type="Proteomes" id="UP000000753">
    <property type="component" value="Chromosome"/>
</dbReference>
<evidence type="ECO:0000313" key="2">
    <source>
        <dbReference type="EMBL" id="ACJ31534.1"/>
    </source>
</evidence>
<dbReference type="KEGG" id="swp:swp_4915"/>
<dbReference type="EMBL" id="CP000472">
    <property type="protein sequence ID" value="ACJ31534.1"/>
    <property type="molecule type" value="Genomic_DNA"/>
</dbReference>
<reference evidence="2 3" key="1">
    <citation type="journal article" date="2008" name="PLoS ONE">
        <title>Environmental adaptation: genomic analysis of the piezotolerant and psychrotolerant deep-sea iron reducing bacterium Shewanella piezotolerans WP3.</title>
        <authorList>
            <person name="Wang F."/>
            <person name="Wang J."/>
            <person name="Jian H."/>
            <person name="Zhang B."/>
            <person name="Li S."/>
            <person name="Wang F."/>
            <person name="Zeng X."/>
            <person name="Gao L."/>
            <person name="Bartlett D.H."/>
            <person name="Yu J."/>
            <person name="Hu S."/>
            <person name="Xiao X."/>
        </authorList>
    </citation>
    <scope>NUCLEOTIDE SEQUENCE [LARGE SCALE GENOMIC DNA]</scope>
    <source>
        <strain evidence="3">WP3 / JCM 13877</strain>
    </source>
</reference>
<dbReference type="RefSeq" id="WP_020914863.1">
    <property type="nucleotide sequence ID" value="NC_011566.1"/>
</dbReference>
<keyword evidence="1" id="KW-0812">Transmembrane</keyword>
<dbReference type="OrthoDB" id="7069060at2"/>
<proteinExistence type="predicted"/>
<organism evidence="2 3">
    <name type="scientific">Shewanella piezotolerans (strain WP3 / JCM 13877)</name>
    <dbReference type="NCBI Taxonomy" id="225849"/>
    <lineage>
        <taxon>Bacteria</taxon>
        <taxon>Pseudomonadati</taxon>
        <taxon>Pseudomonadota</taxon>
        <taxon>Gammaproteobacteria</taxon>
        <taxon>Alteromonadales</taxon>
        <taxon>Shewanellaceae</taxon>
        <taxon>Shewanella</taxon>
    </lineage>
</organism>
<dbReference type="HOGENOM" id="CLU_1601582_0_0_6"/>
<name>B8CV58_SHEPW</name>